<evidence type="ECO:0000313" key="1">
    <source>
        <dbReference type="EMBL" id="KAI4330548.1"/>
    </source>
</evidence>
<keyword evidence="2" id="KW-1185">Reference proteome</keyword>
<reference evidence="2" key="1">
    <citation type="journal article" date="2023" name="Front. Plant Sci.">
        <title>Chromosomal-level genome assembly of Melastoma candidum provides insights into trichome evolution.</title>
        <authorList>
            <person name="Zhong Y."/>
            <person name="Wu W."/>
            <person name="Sun C."/>
            <person name="Zou P."/>
            <person name="Liu Y."/>
            <person name="Dai S."/>
            <person name="Zhou R."/>
        </authorList>
    </citation>
    <scope>NUCLEOTIDE SEQUENCE [LARGE SCALE GENOMIC DNA]</scope>
</reference>
<comment type="caution">
    <text evidence="1">The sequence shown here is derived from an EMBL/GenBank/DDBJ whole genome shotgun (WGS) entry which is preliminary data.</text>
</comment>
<dbReference type="EMBL" id="CM042887">
    <property type="protein sequence ID" value="KAI4330548.1"/>
    <property type="molecule type" value="Genomic_DNA"/>
</dbReference>
<protein>
    <submittedName>
        <fullName evidence="1">Uncharacterized protein</fullName>
    </submittedName>
</protein>
<evidence type="ECO:0000313" key="2">
    <source>
        <dbReference type="Proteomes" id="UP001057402"/>
    </source>
</evidence>
<dbReference type="Proteomes" id="UP001057402">
    <property type="component" value="Chromosome 8"/>
</dbReference>
<proteinExistence type="predicted"/>
<gene>
    <name evidence="1" type="ORF">MLD38_028827</name>
</gene>
<sequence length="424" mass="45313">MGLMSRTEMQLGLGGSDPISAARDGQSSRQVVHGTAGKMSPQVSIPRAVTLPAKVTVFQPCSYSKGLSKHPSQILQAPSPPRGRVLKLGPSAVSAPPRRGHQLYLLSPRPGDGFRDTWLHQQPLITHDGASPSPQSPDSQQRVNFSVATKHPRVFLFPPVSHNSSETPSSTDDSPTVAHPAASDPAATEPHLAAPASHGEPSSGTPTSGDGNQQPLPWRPQSLRRPSSSRHLRIWRQRRPVLSFLRKRSSDRQRASKLPPPSSPQPRSDESTANHPDLAVPNRFNFPDCLSGGLIPRTRRPISRSGACRSGDQRLAATLVPDASRQHGGQILQIRSWWRRLIPMAASSLLDRSDHNGEPTSRRPELQATVTAPSQTSSGETRPRSGLSSAYGHGHGALAPLMSPAADPGLPTPAPSDSGSSEPS</sequence>
<name>A0ACB9N285_9MYRT</name>
<organism evidence="1 2">
    <name type="scientific">Melastoma candidum</name>
    <dbReference type="NCBI Taxonomy" id="119954"/>
    <lineage>
        <taxon>Eukaryota</taxon>
        <taxon>Viridiplantae</taxon>
        <taxon>Streptophyta</taxon>
        <taxon>Embryophyta</taxon>
        <taxon>Tracheophyta</taxon>
        <taxon>Spermatophyta</taxon>
        <taxon>Magnoliopsida</taxon>
        <taxon>eudicotyledons</taxon>
        <taxon>Gunneridae</taxon>
        <taxon>Pentapetalae</taxon>
        <taxon>rosids</taxon>
        <taxon>malvids</taxon>
        <taxon>Myrtales</taxon>
        <taxon>Melastomataceae</taxon>
        <taxon>Melastomatoideae</taxon>
        <taxon>Melastomateae</taxon>
        <taxon>Melastoma</taxon>
    </lineage>
</organism>
<accession>A0ACB9N285</accession>